<comment type="similarity">
    <text evidence="2">Belongs to the major royal jelly protein family.</text>
</comment>
<accession>A0AAW1HVW0</accession>
<dbReference type="GO" id="GO:0005576">
    <property type="term" value="C:extracellular region"/>
    <property type="evidence" value="ECO:0007669"/>
    <property type="project" value="UniProtKB-SubCell"/>
</dbReference>
<dbReference type="Pfam" id="PF03022">
    <property type="entry name" value="MRJP"/>
    <property type="match status" value="1"/>
</dbReference>
<dbReference type="EMBL" id="JASPKY010000858">
    <property type="protein sequence ID" value="KAK9680924.1"/>
    <property type="molecule type" value="Genomic_DNA"/>
</dbReference>
<name>A0AAW1HVW0_POPJA</name>
<keyword evidence="7" id="KW-1185">Reference proteome</keyword>
<dbReference type="InterPro" id="IPR017996">
    <property type="entry name" value="MRJP/yellow-related"/>
</dbReference>
<protein>
    <submittedName>
        <fullName evidence="6">Major royal jelly protein</fullName>
    </submittedName>
</protein>
<dbReference type="AlphaFoldDB" id="A0AAW1HVW0"/>
<reference evidence="6 7" key="1">
    <citation type="journal article" date="2024" name="BMC Genomics">
        <title>De novo assembly and annotation of Popillia japonica's genome with initial clues to its potential as an invasive pest.</title>
        <authorList>
            <person name="Cucini C."/>
            <person name="Boschi S."/>
            <person name="Funari R."/>
            <person name="Cardaioli E."/>
            <person name="Iannotti N."/>
            <person name="Marturano G."/>
            <person name="Paoli F."/>
            <person name="Bruttini M."/>
            <person name="Carapelli A."/>
            <person name="Frati F."/>
            <person name="Nardi F."/>
        </authorList>
    </citation>
    <scope>NUCLEOTIDE SEQUENCE [LARGE SCALE GENOMIC DNA]</scope>
    <source>
        <strain evidence="6">DMR45628</strain>
    </source>
</reference>
<dbReference type="Gene3D" id="2.120.10.30">
    <property type="entry name" value="TolB, C-terminal domain"/>
    <property type="match status" value="1"/>
</dbReference>
<evidence type="ECO:0000313" key="7">
    <source>
        <dbReference type="Proteomes" id="UP001458880"/>
    </source>
</evidence>
<evidence type="ECO:0000256" key="2">
    <source>
        <dbReference type="ARBA" id="ARBA00009127"/>
    </source>
</evidence>
<keyword evidence="3" id="KW-0964">Secreted</keyword>
<comment type="caution">
    <text evidence="6">The sequence shown here is derived from an EMBL/GenBank/DDBJ whole genome shotgun (WGS) entry which is preliminary data.</text>
</comment>
<evidence type="ECO:0000313" key="6">
    <source>
        <dbReference type="EMBL" id="KAK9680924.1"/>
    </source>
</evidence>
<dbReference type="PANTHER" id="PTHR10009:SF7">
    <property type="entry name" value="GH10609P-RELATED"/>
    <property type="match status" value="1"/>
</dbReference>
<comment type="subcellular location">
    <subcellularLocation>
        <location evidence="1">Secreted</location>
    </subcellularLocation>
</comment>
<gene>
    <name evidence="6" type="ORF">QE152_g38712</name>
</gene>
<keyword evidence="5" id="KW-0325">Glycoprotein</keyword>
<proteinExistence type="inferred from homology"/>
<keyword evidence="4" id="KW-0732">Signal</keyword>
<dbReference type="PANTHER" id="PTHR10009">
    <property type="entry name" value="PROTEIN YELLOW-RELATED"/>
    <property type="match status" value="1"/>
</dbReference>
<evidence type="ECO:0000256" key="5">
    <source>
        <dbReference type="ARBA" id="ARBA00023180"/>
    </source>
</evidence>
<dbReference type="InterPro" id="IPR011042">
    <property type="entry name" value="6-blade_b-propeller_TolB-like"/>
</dbReference>
<organism evidence="6 7">
    <name type="scientific">Popillia japonica</name>
    <name type="common">Japanese beetle</name>
    <dbReference type="NCBI Taxonomy" id="7064"/>
    <lineage>
        <taxon>Eukaryota</taxon>
        <taxon>Metazoa</taxon>
        <taxon>Ecdysozoa</taxon>
        <taxon>Arthropoda</taxon>
        <taxon>Hexapoda</taxon>
        <taxon>Insecta</taxon>
        <taxon>Pterygota</taxon>
        <taxon>Neoptera</taxon>
        <taxon>Endopterygota</taxon>
        <taxon>Coleoptera</taxon>
        <taxon>Polyphaga</taxon>
        <taxon>Scarabaeiformia</taxon>
        <taxon>Scarabaeidae</taxon>
        <taxon>Rutelinae</taxon>
        <taxon>Popillia</taxon>
    </lineage>
</organism>
<dbReference type="Proteomes" id="UP001458880">
    <property type="component" value="Unassembled WGS sequence"/>
</dbReference>
<evidence type="ECO:0000256" key="4">
    <source>
        <dbReference type="ARBA" id="ARBA00022729"/>
    </source>
</evidence>
<evidence type="ECO:0000256" key="1">
    <source>
        <dbReference type="ARBA" id="ARBA00004613"/>
    </source>
</evidence>
<evidence type="ECO:0000256" key="3">
    <source>
        <dbReference type="ARBA" id="ARBA00022525"/>
    </source>
</evidence>
<sequence length="188" mass="20719">MFPYPNHSSFEILGDNFDLVDGVLGMDIGPKIPGHRRINLYSGNTRGCIPAYLTFIVGLEAVKAQLAAQAIDRNGISFFGKLSKMTINCWDTTSAYGPENIDLVDYNEVTLQFPSGVKVVDNPISAREELWVMTSRLQKVIAGTLRNDEVNFRILVTNVQDAVSGTKCKGNGRLYGGSTIRKQAKYPI</sequence>